<reference evidence="1 2" key="1">
    <citation type="submission" date="2017-05" db="EMBL/GenBank/DDBJ databases">
        <title>Vagococcus spp. assemblies.</title>
        <authorList>
            <person name="Gulvik C.A."/>
        </authorList>
    </citation>
    <scope>NUCLEOTIDE SEQUENCE [LARGE SCALE GENOMIC DNA]</scope>
    <source>
        <strain evidence="1 2">NCFB 2497</strain>
    </source>
</reference>
<organism evidence="1 2">
    <name type="scientific">Vagococcus fluvialis</name>
    <dbReference type="NCBI Taxonomy" id="2738"/>
    <lineage>
        <taxon>Bacteria</taxon>
        <taxon>Bacillati</taxon>
        <taxon>Bacillota</taxon>
        <taxon>Bacilli</taxon>
        <taxon>Lactobacillales</taxon>
        <taxon>Enterococcaceae</taxon>
        <taxon>Vagococcus</taxon>
    </lineage>
</organism>
<dbReference type="InterPro" id="IPR025716">
    <property type="entry name" value="Post-transcriptional_regulator"/>
</dbReference>
<evidence type="ECO:0000313" key="1">
    <source>
        <dbReference type="EMBL" id="RSU03750.1"/>
    </source>
</evidence>
<evidence type="ECO:0000313" key="2">
    <source>
        <dbReference type="Proteomes" id="UP000288197"/>
    </source>
</evidence>
<name>A0A369AZP0_9ENTE</name>
<dbReference type="OrthoDB" id="1646015at2"/>
<comment type="caution">
    <text evidence="1">The sequence shown here is derived from an EMBL/GenBank/DDBJ whole genome shotgun (WGS) entry which is preliminary data.</text>
</comment>
<gene>
    <name evidence="1" type="ORF">CBF32_03520</name>
</gene>
<dbReference type="GeneID" id="63145984"/>
<dbReference type="Pfam" id="PF13797">
    <property type="entry name" value="Post_transc_reg"/>
    <property type="match status" value="1"/>
</dbReference>
<keyword evidence="2" id="KW-1185">Reference proteome</keyword>
<dbReference type="AlphaFoldDB" id="A0A369AZP0"/>
<dbReference type="Proteomes" id="UP000288197">
    <property type="component" value="Unassembled WGS sequence"/>
</dbReference>
<proteinExistence type="predicted"/>
<dbReference type="RefSeq" id="WP_114289172.1">
    <property type="nucleotide sequence ID" value="NZ_CP081459.1"/>
</dbReference>
<accession>A0A369AZP0</accession>
<protein>
    <submittedName>
        <fullName evidence="1">Uncharacterized protein</fullName>
    </submittedName>
</protein>
<sequence length="90" mass="10692">MSKKISMTTNWLIKGTIKEQVKSLLKSGYTEVTEKDMLDYLVNFRWKRKQPETIQEMKEDIKKITANDYFDYQQLKAVTKVGFDDLDHLL</sequence>
<dbReference type="EMBL" id="NGJX01000003">
    <property type="protein sequence ID" value="RSU03750.1"/>
    <property type="molecule type" value="Genomic_DNA"/>
</dbReference>